<sequence length="359" mass="39313">MVDTTLRPAPPTTGPTTPRRPVNAEARRENRAGWLFVAPAVVLVLLFLVVPAVLALYVSLLDWNGTYSPLTGRAPFVGLENYRELLFEDGLIRRDFVTSVRNTLYFVLFVVPSQTLVALLLAVVVNNRALRGRAFFRSAFYFPSITSSVAISVIFLFLFSGSGAVNAILEFLGIQGPNWFTDSRGVLHEALALFGVDSPPSVLEETTVGGLPLWDWLSGPSVAMMTIIALVVWTTSGTYMLIFLAALQNLPDNVHEAALVDGAGWWQRFWKVTVPQLRPTIFLVATLGLIGTWQVFDQVYVMSQGDPAKTTLTPAFLSYQQSFAEGSFGVGAAIALLLFLLIVGVTTVQRILLRDGRNS</sequence>
<evidence type="ECO:0000256" key="4">
    <source>
        <dbReference type="ARBA" id="ARBA00022692"/>
    </source>
</evidence>
<reference evidence="10 11" key="1">
    <citation type="submission" date="2020-07" db="EMBL/GenBank/DDBJ databases">
        <title>Sequencing the genomes of 1000 actinobacteria strains.</title>
        <authorList>
            <person name="Klenk H.-P."/>
        </authorList>
    </citation>
    <scope>NUCLEOTIDE SEQUENCE [LARGE SCALE GENOMIC DNA]</scope>
    <source>
        <strain evidence="10 11">DSM 44065</strain>
    </source>
</reference>
<keyword evidence="5 7" id="KW-1133">Transmembrane helix</keyword>
<dbReference type="GO" id="GO:0055085">
    <property type="term" value="P:transmembrane transport"/>
    <property type="evidence" value="ECO:0007669"/>
    <property type="project" value="InterPro"/>
</dbReference>
<dbReference type="AlphaFoldDB" id="A0A853ARK1"/>
<dbReference type="Gene3D" id="1.10.3720.10">
    <property type="entry name" value="MetI-like"/>
    <property type="match status" value="1"/>
</dbReference>
<keyword evidence="4 7" id="KW-0812">Transmembrane</keyword>
<keyword evidence="2 7" id="KW-0813">Transport</keyword>
<feature type="domain" description="ABC transmembrane type-1" evidence="9">
    <location>
        <begin position="100"/>
        <end position="349"/>
    </location>
</feature>
<comment type="subcellular location">
    <subcellularLocation>
        <location evidence="1 7">Cell membrane</location>
        <topology evidence="1 7">Multi-pass membrane protein</topology>
    </subcellularLocation>
</comment>
<comment type="similarity">
    <text evidence="7">Belongs to the binding-protein-dependent transport system permease family.</text>
</comment>
<keyword evidence="3" id="KW-1003">Cell membrane</keyword>
<evidence type="ECO:0000256" key="3">
    <source>
        <dbReference type="ARBA" id="ARBA00022475"/>
    </source>
</evidence>
<gene>
    <name evidence="10" type="ORF">HNR68_002631</name>
</gene>
<evidence type="ECO:0000259" key="9">
    <source>
        <dbReference type="PROSITE" id="PS50928"/>
    </source>
</evidence>
<evidence type="ECO:0000256" key="8">
    <source>
        <dbReference type="SAM" id="MobiDB-lite"/>
    </source>
</evidence>
<evidence type="ECO:0000256" key="1">
    <source>
        <dbReference type="ARBA" id="ARBA00004651"/>
    </source>
</evidence>
<evidence type="ECO:0000313" key="11">
    <source>
        <dbReference type="Proteomes" id="UP000587002"/>
    </source>
</evidence>
<feature type="transmembrane region" description="Helical" evidence="7">
    <location>
        <begin position="34"/>
        <end position="60"/>
    </location>
</feature>
<evidence type="ECO:0000256" key="7">
    <source>
        <dbReference type="RuleBase" id="RU363032"/>
    </source>
</evidence>
<feature type="transmembrane region" description="Helical" evidence="7">
    <location>
        <begin position="138"/>
        <end position="159"/>
    </location>
</feature>
<evidence type="ECO:0000256" key="2">
    <source>
        <dbReference type="ARBA" id="ARBA00022448"/>
    </source>
</evidence>
<keyword evidence="6 7" id="KW-0472">Membrane</keyword>
<dbReference type="PROSITE" id="PS50928">
    <property type="entry name" value="ABC_TM1"/>
    <property type="match status" value="1"/>
</dbReference>
<accession>A0A853ARK1</accession>
<dbReference type="PANTHER" id="PTHR30193:SF37">
    <property type="entry name" value="INNER MEMBRANE ABC TRANSPORTER PERMEASE PROTEIN YCJO"/>
    <property type="match status" value="1"/>
</dbReference>
<organism evidence="10 11">
    <name type="scientific">Saccharopolyspora hordei</name>
    <dbReference type="NCBI Taxonomy" id="1838"/>
    <lineage>
        <taxon>Bacteria</taxon>
        <taxon>Bacillati</taxon>
        <taxon>Actinomycetota</taxon>
        <taxon>Actinomycetes</taxon>
        <taxon>Pseudonocardiales</taxon>
        <taxon>Pseudonocardiaceae</taxon>
        <taxon>Saccharopolyspora</taxon>
    </lineage>
</organism>
<dbReference type="InterPro" id="IPR051393">
    <property type="entry name" value="ABC_transporter_permease"/>
</dbReference>
<evidence type="ECO:0000313" key="10">
    <source>
        <dbReference type="EMBL" id="NYI84001.1"/>
    </source>
</evidence>
<comment type="caution">
    <text evidence="10">The sequence shown here is derived from an EMBL/GenBank/DDBJ whole genome shotgun (WGS) entry which is preliminary data.</text>
</comment>
<dbReference type="RefSeq" id="WP_179720863.1">
    <property type="nucleotide sequence ID" value="NZ_BAABFH010000001.1"/>
</dbReference>
<dbReference type="Proteomes" id="UP000587002">
    <property type="component" value="Unassembled WGS sequence"/>
</dbReference>
<dbReference type="SUPFAM" id="SSF161098">
    <property type="entry name" value="MetI-like"/>
    <property type="match status" value="1"/>
</dbReference>
<dbReference type="EMBL" id="JACCFJ010000001">
    <property type="protein sequence ID" value="NYI84001.1"/>
    <property type="molecule type" value="Genomic_DNA"/>
</dbReference>
<protein>
    <submittedName>
        <fullName evidence="10">Multiple sugar transport system permease protein</fullName>
    </submittedName>
</protein>
<dbReference type="PANTHER" id="PTHR30193">
    <property type="entry name" value="ABC TRANSPORTER PERMEASE PROTEIN"/>
    <property type="match status" value="1"/>
</dbReference>
<evidence type="ECO:0000256" key="6">
    <source>
        <dbReference type="ARBA" id="ARBA00023136"/>
    </source>
</evidence>
<keyword evidence="10" id="KW-0762">Sugar transport</keyword>
<feature type="transmembrane region" description="Helical" evidence="7">
    <location>
        <begin position="277"/>
        <end position="296"/>
    </location>
</feature>
<name>A0A853ARK1_9PSEU</name>
<evidence type="ECO:0000256" key="5">
    <source>
        <dbReference type="ARBA" id="ARBA00022989"/>
    </source>
</evidence>
<keyword evidence="11" id="KW-1185">Reference proteome</keyword>
<dbReference type="InterPro" id="IPR035906">
    <property type="entry name" value="MetI-like_sf"/>
</dbReference>
<feature type="region of interest" description="Disordered" evidence="8">
    <location>
        <begin position="1"/>
        <end position="24"/>
    </location>
</feature>
<feature type="transmembrane region" description="Helical" evidence="7">
    <location>
        <begin position="328"/>
        <end position="353"/>
    </location>
</feature>
<dbReference type="InterPro" id="IPR000515">
    <property type="entry name" value="MetI-like"/>
</dbReference>
<proteinExistence type="inferred from homology"/>
<dbReference type="CDD" id="cd06261">
    <property type="entry name" value="TM_PBP2"/>
    <property type="match status" value="1"/>
</dbReference>
<dbReference type="GO" id="GO:0005886">
    <property type="term" value="C:plasma membrane"/>
    <property type="evidence" value="ECO:0007669"/>
    <property type="project" value="UniProtKB-SubCell"/>
</dbReference>
<feature type="transmembrane region" description="Helical" evidence="7">
    <location>
        <begin position="222"/>
        <end position="247"/>
    </location>
</feature>
<dbReference type="Pfam" id="PF00528">
    <property type="entry name" value="BPD_transp_1"/>
    <property type="match status" value="1"/>
</dbReference>
<feature type="transmembrane region" description="Helical" evidence="7">
    <location>
        <begin position="104"/>
        <end position="126"/>
    </location>
</feature>